<name>A0A2C5YJA2_9HYPO</name>
<accession>A0A2C5YJA2</accession>
<organism evidence="2 3">
    <name type="scientific">Ophiocordyceps australis</name>
    <dbReference type="NCBI Taxonomy" id="1399860"/>
    <lineage>
        <taxon>Eukaryota</taxon>
        <taxon>Fungi</taxon>
        <taxon>Dikarya</taxon>
        <taxon>Ascomycota</taxon>
        <taxon>Pezizomycotina</taxon>
        <taxon>Sordariomycetes</taxon>
        <taxon>Hypocreomycetidae</taxon>
        <taxon>Hypocreales</taxon>
        <taxon>Ophiocordycipitaceae</taxon>
        <taxon>Ophiocordyceps</taxon>
    </lineage>
</organism>
<dbReference type="OrthoDB" id="4924915at2759"/>
<keyword evidence="3" id="KW-1185">Reference proteome</keyword>
<comment type="caution">
    <text evidence="2">The sequence shown here is derived from an EMBL/GenBank/DDBJ whole genome shotgun (WGS) entry which is preliminary data.</text>
</comment>
<dbReference type="Proteomes" id="UP000224854">
    <property type="component" value="Unassembled WGS sequence"/>
</dbReference>
<feature type="chain" id="PRO_5012812761" evidence="1">
    <location>
        <begin position="34"/>
        <end position="345"/>
    </location>
</feature>
<keyword evidence="1" id="KW-0732">Signal</keyword>
<evidence type="ECO:0000313" key="3">
    <source>
        <dbReference type="Proteomes" id="UP000224854"/>
    </source>
</evidence>
<feature type="signal peptide" evidence="1">
    <location>
        <begin position="1"/>
        <end position="33"/>
    </location>
</feature>
<sequence>MAAMKNCHGSLRALVSALCLLLWASHTNVFAKATTPSPAPRFTQIKQTPQLFILPFIPPPCKKIKDLEFFFRISLESGSETFDRLAATLEGPVGKVDIAIGDSPVVGFHTYWRYINLTTAFGRDTIDISGLTRINITAQSLVTLKNDEFKVRDIKLRATCVEHGFKVYNNKYADLEEWFGHSTEGFVTKPRIPETVASLGIGPEDWDMSPPCTRIETLKYMLSVGNESFAGTVGPVSFTLGPGRPIIIGKHLNRGTTTPGRANIMEAFESEYVDIREINRLEMIDSSTDKWQFQGITFEATCTKGGGRMKMERYGIVNTWIHPTGTQDSLWKGEIDIEDWKEVAR</sequence>
<proteinExistence type="predicted"/>
<reference evidence="2 3" key="1">
    <citation type="submission" date="2017-06" db="EMBL/GenBank/DDBJ databases">
        <title>Ant-infecting Ophiocordyceps genomes reveal a high diversity of potential behavioral manipulation genes and a possible major role for enterotoxins.</title>
        <authorList>
            <person name="De Bekker C."/>
            <person name="Evans H.C."/>
            <person name="Brachmann A."/>
            <person name="Hughes D.P."/>
        </authorList>
    </citation>
    <scope>NUCLEOTIDE SEQUENCE [LARGE SCALE GENOMIC DNA]</scope>
    <source>
        <strain evidence="2 3">1348a</strain>
    </source>
</reference>
<dbReference type="AlphaFoldDB" id="A0A2C5YJA2"/>
<evidence type="ECO:0000313" key="2">
    <source>
        <dbReference type="EMBL" id="PHH67703.1"/>
    </source>
</evidence>
<dbReference type="EMBL" id="NJEU01001343">
    <property type="protein sequence ID" value="PHH67703.1"/>
    <property type="molecule type" value="Genomic_DNA"/>
</dbReference>
<evidence type="ECO:0000256" key="1">
    <source>
        <dbReference type="SAM" id="SignalP"/>
    </source>
</evidence>
<protein>
    <submittedName>
        <fullName evidence="2">Uncharacterized protein</fullName>
    </submittedName>
</protein>
<gene>
    <name evidence="2" type="ORF">CDD82_1198</name>
</gene>